<sequence>MYLTRSELGLNWERALSAPSESINRAPSQPPIECNRPSTAARAPRRRARRPGAARTQRLVVSVCREGASSCRERSGPGEAEAAK</sequence>
<organism evidence="2 3">
    <name type="scientific">Eumeta variegata</name>
    <name type="common">Bagworm moth</name>
    <name type="synonym">Eumeta japonica</name>
    <dbReference type="NCBI Taxonomy" id="151549"/>
    <lineage>
        <taxon>Eukaryota</taxon>
        <taxon>Metazoa</taxon>
        <taxon>Ecdysozoa</taxon>
        <taxon>Arthropoda</taxon>
        <taxon>Hexapoda</taxon>
        <taxon>Insecta</taxon>
        <taxon>Pterygota</taxon>
        <taxon>Neoptera</taxon>
        <taxon>Endopterygota</taxon>
        <taxon>Lepidoptera</taxon>
        <taxon>Glossata</taxon>
        <taxon>Ditrysia</taxon>
        <taxon>Tineoidea</taxon>
        <taxon>Psychidae</taxon>
        <taxon>Oiketicinae</taxon>
        <taxon>Eumeta</taxon>
    </lineage>
</organism>
<feature type="region of interest" description="Disordered" evidence="1">
    <location>
        <begin position="20"/>
        <end position="56"/>
    </location>
</feature>
<accession>A0A4C1XD42</accession>
<proteinExistence type="predicted"/>
<feature type="compositionally biased region" description="Basic residues" evidence="1">
    <location>
        <begin position="43"/>
        <end position="52"/>
    </location>
</feature>
<evidence type="ECO:0000313" key="3">
    <source>
        <dbReference type="Proteomes" id="UP000299102"/>
    </source>
</evidence>
<evidence type="ECO:0000313" key="2">
    <source>
        <dbReference type="EMBL" id="GBP61348.1"/>
    </source>
</evidence>
<dbReference type="Proteomes" id="UP000299102">
    <property type="component" value="Unassembled WGS sequence"/>
</dbReference>
<dbReference type="AlphaFoldDB" id="A0A4C1XD42"/>
<name>A0A4C1XD42_EUMVA</name>
<protein>
    <submittedName>
        <fullName evidence="2">Uncharacterized protein</fullName>
    </submittedName>
</protein>
<evidence type="ECO:0000256" key="1">
    <source>
        <dbReference type="SAM" id="MobiDB-lite"/>
    </source>
</evidence>
<dbReference type="EMBL" id="BGZK01000812">
    <property type="protein sequence ID" value="GBP61348.1"/>
    <property type="molecule type" value="Genomic_DNA"/>
</dbReference>
<reference evidence="2 3" key="1">
    <citation type="journal article" date="2019" name="Commun. Biol.">
        <title>The bagworm genome reveals a unique fibroin gene that provides high tensile strength.</title>
        <authorList>
            <person name="Kono N."/>
            <person name="Nakamura H."/>
            <person name="Ohtoshi R."/>
            <person name="Tomita M."/>
            <person name="Numata K."/>
            <person name="Arakawa K."/>
        </authorList>
    </citation>
    <scope>NUCLEOTIDE SEQUENCE [LARGE SCALE GENOMIC DNA]</scope>
</reference>
<keyword evidence="3" id="KW-1185">Reference proteome</keyword>
<gene>
    <name evidence="2" type="ORF">EVAR_50830_1</name>
</gene>
<comment type="caution">
    <text evidence="2">The sequence shown here is derived from an EMBL/GenBank/DDBJ whole genome shotgun (WGS) entry which is preliminary data.</text>
</comment>